<sequence length="83" mass="9320">MMTTRRGDLQRISHDDGPIVAEDADVANRDRILETGTVCLGRCAQRPEGLGRPDPARFRHEENIASERHACPTLPECELPRRS</sequence>
<accession>A0ABV5Y0Z2</accession>
<evidence type="ECO:0000313" key="2">
    <source>
        <dbReference type="Proteomes" id="UP001589702"/>
    </source>
</evidence>
<comment type="caution">
    <text evidence="1">The sequence shown here is derived from an EMBL/GenBank/DDBJ whole genome shotgun (WGS) entry which is preliminary data.</text>
</comment>
<reference evidence="1 2" key="1">
    <citation type="submission" date="2024-09" db="EMBL/GenBank/DDBJ databases">
        <authorList>
            <person name="Sun Q."/>
            <person name="Mori K."/>
        </authorList>
    </citation>
    <scope>NUCLEOTIDE SEQUENCE [LARGE SCALE GENOMIC DNA]</scope>
    <source>
        <strain evidence="1 2">JCM 1334</strain>
    </source>
</reference>
<gene>
    <name evidence="1" type="ORF">ACFFP1_14295</name>
</gene>
<evidence type="ECO:0000313" key="1">
    <source>
        <dbReference type="EMBL" id="MFB9820667.1"/>
    </source>
</evidence>
<keyword evidence="2" id="KW-1185">Reference proteome</keyword>
<proteinExistence type="predicted"/>
<organism evidence="1 2">
    <name type="scientific">Arthrobacter ramosus</name>
    <dbReference type="NCBI Taxonomy" id="1672"/>
    <lineage>
        <taxon>Bacteria</taxon>
        <taxon>Bacillati</taxon>
        <taxon>Actinomycetota</taxon>
        <taxon>Actinomycetes</taxon>
        <taxon>Micrococcales</taxon>
        <taxon>Micrococcaceae</taxon>
        <taxon>Arthrobacter</taxon>
    </lineage>
</organism>
<dbReference type="Proteomes" id="UP001589702">
    <property type="component" value="Unassembled WGS sequence"/>
</dbReference>
<dbReference type="EMBL" id="JBHMBC010000022">
    <property type="protein sequence ID" value="MFB9820667.1"/>
    <property type="molecule type" value="Genomic_DNA"/>
</dbReference>
<name>A0ABV5Y0Z2_ARTRM</name>
<protein>
    <submittedName>
        <fullName evidence="1">Uncharacterized protein</fullName>
    </submittedName>
</protein>
<dbReference type="RefSeq" id="WP_234751203.1">
    <property type="nucleotide sequence ID" value="NZ_BAAAWN010000001.1"/>
</dbReference>